<reference evidence="1 2" key="1">
    <citation type="submission" date="2019-09" db="EMBL/GenBank/DDBJ databases">
        <authorList>
            <person name="Chandra G."/>
            <person name="Truman W A."/>
        </authorList>
    </citation>
    <scope>NUCLEOTIDE SEQUENCE [LARGE SCALE GENOMIC DNA]</scope>
    <source>
        <strain evidence="1">PS896</strain>
    </source>
</reference>
<name>A0A5E7Q309_PSEFL</name>
<evidence type="ECO:0000313" key="2">
    <source>
        <dbReference type="Proteomes" id="UP000377224"/>
    </source>
</evidence>
<dbReference type="RefSeq" id="WP_064390368.1">
    <property type="nucleotide sequence ID" value="NZ_CABVIN010000014.1"/>
</dbReference>
<organism evidence="1 2">
    <name type="scientific">Pseudomonas fluorescens</name>
    <dbReference type="NCBI Taxonomy" id="294"/>
    <lineage>
        <taxon>Bacteria</taxon>
        <taxon>Pseudomonadati</taxon>
        <taxon>Pseudomonadota</taxon>
        <taxon>Gammaproteobacteria</taxon>
        <taxon>Pseudomonadales</taxon>
        <taxon>Pseudomonadaceae</taxon>
        <taxon>Pseudomonas</taxon>
    </lineage>
</organism>
<dbReference type="AlphaFoldDB" id="A0A5E7Q309"/>
<gene>
    <name evidence="1" type="ORF">PS896_05712</name>
</gene>
<evidence type="ECO:0000313" key="1">
    <source>
        <dbReference type="EMBL" id="VVP56145.1"/>
    </source>
</evidence>
<protein>
    <submittedName>
        <fullName evidence="1">Uncharacterized protein</fullName>
    </submittedName>
</protein>
<dbReference type="Proteomes" id="UP000377224">
    <property type="component" value="Unassembled WGS sequence"/>
</dbReference>
<sequence>MHVVDALAPYFPGVDVQPLYPGRWHYAEYPDQPQTAGSYLIDRLVKERGLDPARYIRAGNAAPAPIN</sequence>
<accession>A0A5E7Q309</accession>
<dbReference type="EMBL" id="CABVIN010000014">
    <property type="protein sequence ID" value="VVP56145.1"/>
    <property type="molecule type" value="Genomic_DNA"/>
</dbReference>
<proteinExistence type="predicted"/>